<dbReference type="GO" id="GO:0043410">
    <property type="term" value="P:positive regulation of MAPK cascade"/>
    <property type="evidence" value="ECO:0007669"/>
    <property type="project" value="Ensembl"/>
</dbReference>
<dbReference type="GO" id="GO:0005886">
    <property type="term" value="C:plasma membrane"/>
    <property type="evidence" value="ECO:0007669"/>
    <property type="project" value="Ensembl"/>
</dbReference>
<evidence type="ECO:0000313" key="9">
    <source>
        <dbReference type="Ensembl" id="ENSSPUP00000018527.1"/>
    </source>
</evidence>
<evidence type="ECO:0000256" key="5">
    <source>
        <dbReference type="PROSITE-ProRule" id="PRU01201"/>
    </source>
</evidence>
<organism evidence="9 10">
    <name type="scientific">Sphenodon punctatus</name>
    <name type="common">Tuatara</name>
    <name type="synonym">Hatteria punctata</name>
    <dbReference type="NCBI Taxonomy" id="8508"/>
    <lineage>
        <taxon>Eukaryota</taxon>
        <taxon>Metazoa</taxon>
        <taxon>Chordata</taxon>
        <taxon>Craniata</taxon>
        <taxon>Vertebrata</taxon>
        <taxon>Euteleostomi</taxon>
        <taxon>Lepidosauria</taxon>
        <taxon>Sphenodontia</taxon>
        <taxon>Sphenodontidae</taxon>
        <taxon>Sphenodon</taxon>
    </lineage>
</organism>
<feature type="repeat" description="CSPG" evidence="5">
    <location>
        <begin position="898"/>
        <end position="992"/>
    </location>
</feature>
<dbReference type="SMART" id="SM00282">
    <property type="entry name" value="LamG"/>
    <property type="match status" value="2"/>
</dbReference>
<evidence type="ECO:0000313" key="10">
    <source>
        <dbReference type="Proteomes" id="UP000694392"/>
    </source>
</evidence>
<feature type="repeat" description="CSPG" evidence="5">
    <location>
        <begin position="1583"/>
        <end position="1681"/>
    </location>
</feature>
<dbReference type="SUPFAM" id="SSF49899">
    <property type="entry name" value="Concanavalin A-like lectins/glucanases"/>
    <property type="match status" value="2"/>
</dbReference>
<dbReference type="GO" id="GO:0005654">
    <property type="term" value="C:nucleoplasm"/>
    <property type="evidence" value="ECO:0007669"/>
    <property type="project" value="Ensembl"/>
</dbReference>
<dbReference type="GO" id="GO:0035556">
    <property type="term" value="P:intracellular signal transduction"/>
    <property type="evidence" value="ECO:0007669"/>
    <property type="project" value="Ensembl"/>
</dbReference>
<dbReference type="OMA" id="PWPQGTT"/>
<comment type="caution">
    <text evidence="4">Lacks conserved residue(s) required for the propagation of feature annotation.</text>
</comment>
<dbReference type="Pfam" id="PF02210">
    <property type="entry name" value="Laminin_G_2"/>
    <property type="match status" value="2"/>
</dbReference>
<dbReference type="Proteomes" id="UP000694392">
    <property type="component" value="Unplaced"/>
</dbReference>
<feature type="repeat" description="CSPG" evidence="5">
    <location>
        <begin position="1359"/>
        <end position="1451"/>
    </location>
</feature>
<keyword evidence="7" id="KW-1133">Transmembrane helix</keyword>
<feature type="repeat" description="CSPG" evidence="5">
    <location>
        <begin position="665"/>
        <end position="764"/>
    </location>
</feature>
<dbReference type="GO" id="GO:0019901">
    <property type="term" value="F:protein kinase binding"/>
    <property type="evidence" value="ECO:0007669"/>
    <property type="project" value="Ensembl"/>
</dbReference>
<feature type="domain" description="Laminin G" evidence="8">
    <location>
        <begin position="14"/>
        <end position="189"/>
    </location>
</feature>
<feature type="repeat" description="CSPG" evidence="5">
    <location>
        <begin position="1839"/>
        <end position="1933"/>
    </location>
</feature>
<feature type="repeat" description="CSPG" evidence="5">
    <location>
        <begin position="429"/>
        <end position="524"/>
    </location>
</feature>
<keyword evidence="1" id="KW-0732">Signal</keyword>
<evidence type="ECO:0000259" key="8">
    <source>
        <dbReference type="PROSITE" id="PS50025"/>
    </source>
</evidence>
<dbReference type="GO" id="GO:0001726">
    <property type="term" value="C:ruffle"/>
    <property type="evidence" value="ECO:0007669"/>
    <property type="project" value="Ensembl"/>
</dbReference>
<dbReference type="CDD" id="cd00110">
    <property type="entry name" value="LamG"/>
    <property type="match status" value="2"/>
</dbReference>
<dbReference type="GO" id="GO:0006929">
    <property type="term" value="P:substrate-dependent cell migration"/>
    <property type="evidence" value="ECO:0007669"/>
    <property type="project" value="Ensembl"/>
</dbReference>
<dbReference type="GO" id="GO:0097178">
    <property type="term" value="P:ruffle assembly"/>
    <property type="evidence" value="ECO:0007669"/>
    <property type="project" value="Ensembl"/>
</dbReference>
<dbReference type="Pfam" id="PF16184">
    <property type="entry name" value="Cadherin_3"/>
    <property type="match status" value="13"/>
</dbReference>
<evidence type="ECO:0000256" key="1">
    <source>
        <dbReference type="ARBA" id="ARBA00022729"/>
    </source>
</evidence>
<evidence type="ECO:0000256" key="2">
    <source>
        <dbReference type="ARBA" id="ARBA00022737"/>
    </source>
</evidence>
<dbReference type="GO" id="GO:0008347">
    <property type="term" value="P:glial cell migration"/>
    <property type="evidence" value="ECO:0007669"/>
    <property type="project" value="Ensembl"/>
</dbReference>
<feature type="repeat" description="CSPG" evidence="5">
    <location>
        <begin position="783"/>
        <end position="878"/>
    </location>
</feature>
<proteinExistence type="predicted"/>
<dbReference type="InterPro" id="IPR013320">
    <property type="entry name" value="ConA-like_dom_sf"/>
</dbReference>
<dbReference type="InterPro" id="IPR039005">
    <property type="entry name" value="CSPG_rpt"/>
</dbReference>
<dbReference type="GO" id="GO:0015026">
    <property type="term" value="F:coreceptor activity"/>
    <property type="evidence" value="ECO:0007669"/>
    <property type="project" value="Ensembl"/>
</dbReference>
<dbReference type="PROSITE" id="PS51854">
    <property type="entry name" value="CSPG"/>
    <property type="match status" value="13"/>
</dbReference>
<keyword evidence="3" id="KW-0325">Glycoprotein</keyword>
<dbReference type="PANTHER" id="PTHR45739:SF13">
    <property type="entry name" value="CHONDROITIN SULFATE PROTEOGLYCAN 4"/>
    <property type="match status" value="1"/>
</dbReference>
<dbReference type="GeneTree" id="ENSGT00940000154091"/>
<gene>
    <name evidence="9" type="primary">CSPG4</name>
</gene>
<feature type="repeat" description="CSPG" evidence="5">
    <location>
        <begin position="554"/>
        <end position="648"/>
    </location>
</feature>
<dbReference type="InterPro" id="IPR051561">
    <property type="entry name" value="FRAS1_ECM"/>
</dbReference>
<keyword evidence="10" id="KW-1185">Reference proteome</keyword>
<protein>
    <submittedName>
        <fullName evidence="9">Chondroitin sulfate proteoglycan 4</fullName>
    </submittedName>
</protein>
<evidence type="ECO:0000256" key="6">
    <source>
        <dbReference type="SAM" id="MobiDB-lite"/>
    </source>
</evidence>
<keyword evidence="7" id="KW-0812">Transmembrane</keyword>
<evidence type="ECO:0000256" key="3">
    <source>
        <dbReference type="ARBA" id="ARBA00023180"/>
    </source>
</evidence>
<keyword evidence="7" id="KW-0472">Membrane</keyword>
<dbReference type="GO" id="GO:0048008">
    <property type="term" value="P:platelet-derived growth factor receptor signaling pathway"/>
    <property type="evidence" value="ECO:0007669"/>
    <property type="project" value="Ensembl"/>
</dbReference>
<feature type="region of interest" description="Disordered" evidence="6">
    <location>
        <begin position="2262"/>
        <end position="2320"/>
    </location>
</feature>
<sequence length="2338" mass="258872">MKHETGPPQLISLSLSASFFGESYVEMPLANAYSTAQLHLQFYTSQRSGLLFLAAGQNDYLLLELRSGILQARLELGSDEVTIKSPAGPRLNNLVIHDAELLVGDGRMTLMVDGLFNASVEIPDPLQLLDIHHGLYVGGTGSLELPYLSGASAPFRGCLYAMTFNGLDVLSLMTLDSGSKISHGVREGCSTEFSAGPEDPFSFSGPSSYIAFPGWSAREEGTIEFVITTSVKQAPLIYQSGLKNDFIYLEIFDGRLRGVVEKGNGAVVLHNNIYLSDEQQHYVKVYVDIFKFEILVDYYASRTSNRGIHSYLDLQGSLFIGGVSEHALSRLRERRQAFTSGGSHSNHSFVGCMEDLRINLEKKSLQQALVTKDIMAGCGKLEEYEDYESMYEQDEAATTPFPDNWQELGGPAVEPCYPDLSLPSAFTNFTKLLQVSPLVVAEGGMAFLEWRHTQPTIDLNSASIRQSQVLFSVTKDPRHGDLELDIPGARSRRKFTLLDVVNRKVKYVHDGSEGPMDQLILEVTVTTRRGIPDCLRQGQTYLLPIKINPVNDAPEVVFPNGDLMVILEHTRKHLSPDTIQAVDDDTPCDNLKFQLLGGKRMEEGYMEYDFQPGVPIEEFSCRELEAGNVVYAHQSGSALQLIFQVSDDMVISPVATLRVTAIEPSIQVRNNTGLFVSQGSAVPISTANLSVETNAVKQKVPVLYCLTEPLQYGEIQKQGSIGGEWKKVESFYQQDIEQGHIHYLSTDSEHHMEDMMEKMRLEVQVGQKTLKNNTFLIRVKRATIKMKTMVPLEMKDQRERNLTINEIEAILEETHSSSLPFHYVIIQAPRKGNLELLGNRLTEGFGFTQEDLQSNHLSYSATVRDSKAAEDSFQFRVTAGAQYSPMYTYRIIIGGDPDAPILTNVLLSVLEGGKAIISKDHLFVRSLNSIDYLYEVIEGPTHGKLVWRMSTNEPFSEEAITQFTNEDILHGRLLYQHDNSETLEDDIPFVAIKEGDGSTDFDAEEVRGVFRVSIQPVNDHAPVQVVNKVFNVVRNGQRLLTTDDIAFTDEDSGFSDAQLVLVRKDILFGSIVSTDDRSRQVYRFTQDDLRKKKILFVHAGADRGWIQLQVSDGLHQTAALLEVQASGPYIKIANHTGLVIHQGSQGTIDSSILSLETNMDIRNDEELLFHITTPPRWGMVMKESQEVLSFTQRDVMTGEVVYHHNGSRNAKDELQFSVEANQVAVEDTLQVTVFLDSHPSPLNIIHHERIYIFQGEPVQIKSDHLLVVHEEISPQDIVYAVTRAPLSGSLMTLSHSTVSDEPPVLNPLQTFTQEDINEGKVLYLHSQLAGESDQFTVDIMASGVDALQGVVVDLEVLPASIPLEVHNITVLEGSSEILSTDVLSIPSTYSTALNLEFMVLEPPQHGVLQSRDRSEEGGLLFFTWNEVEQQLIEFMHDGSETLRDSFTLVANASKIDWQSQPRTIAIIVLPRNDKVPTLAINTGLQMQEGTTTEITPNILNTEDEDSPPEEVVYSIKPPANGKVVLQSSPGNGVLQFTQAQINSGLVLFMHEGPLEGGFSFDLSDGENVSPGHFFTVTAQKKLVVMLESKQELTVCPGTFQPITNQNLKAVTNSPAESPPLFYNIEQPPQLGRLMNSQQGSASKELRNFTQAEVDSGVIFYLHNMPQEPFWLTQDAIHFRVSSPPTVTDLNTLEVSVSFEADCPQRSTRLWRNQGLRIPEAQSAVINNSVLDASNFLTKVPESKRASYDVVFLVTELPRHGVLSVTDGPVSDDHPYFRQSDLDAGELEYAHHGSGTLEDHFRFKAWLQPKAMKSTQPPQEGGGLVISEMVNITVRDSNEVPPKLAKQRQTLKVIQGSSVTLSQDHLNIVDPDSSPEEIKYTVLKDSFSGFLASTRDKQVSIRHFTQADVNAGHLMFIANGTRSPGPLDLRISDGHNPPIFTSLEIEILPETKVISQTPLEVPQSLNVASLSRDHLLGASVQGDQNTLFRITRDPLFGQVRVNQKPARDFSQKQVDRGEVTFTFTELTSSQDEFHFISMSGGANISGIVNVIVKALVRMKQGILWPRGTTVLVDTSILDASELAKRTQSIPSFAIIQATQGSHFVKVSGDKENLPVAIDAFTQKDLEGGLIWLEVMEMKDNGSSLQNNSFLFELTAEGVPPALESLAYITEPYNSSAVYGTTLLTAPHLPDQGDIGVKPKIHPTAWPGHKATTSPSPVEGGTFLSFIEANMFSVIIPICLIILLLALILPLLFYLHKRNKTGKNNVQGTNFKAKNGTVADQETFRKTSDPNQAIPLMNVNTSEAKGSGPTGKGPGGQQDPELLQYCRTSNPTLKNNQYWV</sequence>
<feature type="repeat" description="CSPG" evidence="5">
    <location>
        <begin position="1706"/>
        <end position="1805"/>
    </location>
</feature>
<feature type="domain" description="Laminin G" evidence="8">
    <location>
        <begin position="199"/>
        <end position="378"/>
    </location>
</feature>
<dbReference type="InterPro" id="IPR001791">
    <property type="entry name" value="Laminin_G"/>
</dbReference>
<reference evidence="9" key="1">
    <citation type="submission" date="2025-08" db="UniProtKB">
        <authorList>
            <consortium name="Ensembl"/>
        </authorList>
    </citation>
    <scope>IDENTIFICATION</scope>
</reference>
<dbReference type="GO" id="GO:0009653">
    <property type="term" value="P:anatomical structure morphogenesis"/>
    <property type="evidence" value="ECO:0007669"/>
    <property type="project" value="TreeGrafter"/>
</dbReference>
<feature type="repeat" description="CSPG" evidence="5">
    <location>
        <begin position="1129"/>
        <end position="1219"/>
    </location>
</feature>
<feature type="repeat" description="CSPG" evidence="5">
    <location>
        <begin position="1021"/>
        <end position="1113"/>
    </location>
</feature>
<evidence type="ECO:0000256" key="4">
    <source>
        <dbReference type="PROSITE-ProRule" id="PRU00122"/>
    </source>
</evidence>
<reference evidence="9" key="2">
    <citation type="submission" date="2025-09" db="UniProtKB">
        <authorList>
            <consortium name="Ensembl"/>
        </authorList>
    </citation>
    <scope>IDENTIFICATION</scope>
</reference>
<dbReference type="Gene3D" id="2.60.120.200">
    <property type="match status" value="2"/>
</dbReference>
<feature type="repeat" description="CSPG" evidence="5">
    <location>
        <begin position="1475"/>
        <end position="1565"/>
    </location>
</feature>
<feature type="repeat" description="CSPG" evidence="5">
    <location>
        <begin position="1241"/>
        <end position="1340"/>
    </location>
</feature>
<name>A0A8D0HBK5_SPHPU</name>
<evidence type="ECO:0000256" key="7">
    <source>
        <dbReference type="SAM" id="Phobius"/>
    </source>
</evidence>
<accession>A0A8D0HBK5</accession>
<dbReference type="PANTHER" id="PTHR45739">
    <property type="entry name" value="MATRIX PROTEIN, PUTATIVE-RELATED"/>
    <property type="match status" value="1"/>
</dbReference>
<keyword evidence="2" id="KW-0677">Repeat</keyword>
<dbReference type="PROSITE" id="PS50025">
    <property type="entry name" value="LAM_G_DOMAIN"/>
    <property type="match status" value="2"/>
</dbReference>
<dbReference type="Ensembl" id="ENSSPUT00000019739.1">
    <property type="protein sequence ID" value="ENSSPUP00000018527.1"/>
    <property type="gene ID" value="ENSSPUG00000014245.1"/>
</dbReference>
<feature type="transmembrane region" description="Helical" evidence="7">
    <location>
        <begin position="2229"/>
        <end position="2253"/>
    </location>
</feature>